<feature type="region of interest" description="Disordered" evidence="1">
    <location>
        <begin position="776"/>
        <end position="810"/>
    </location>
</feature>
<evidence type="ECO:0008006" key="4">
    <source>
        <dbReference type="Google" id="ProtNLM"/>
    </source>
</evidence>
<keyword evidence="3" id="KW-1185">Reference proteome</keyword>
<sequence>MRILAQKMKKASVWRQMKEYVNNGELATTSSEPNENERPTGDGVPGSNLFQSEYEGEEEEEEDRQAKLDREQAETDERLKQKYLSGKAERDAAAAAASRAATEPDTAPTLQSEDTTKDANQEQVSEGLKQEADLKAAADKKLSDGREADLEAEKEKNMNIVDPKLELMKAEQERNQRFKERGTGLGKRTGKRLAWSMQKSIGTSQIVTYSARFVDKLSEINDDMSGSAALSIKAESFGGSGSGAFINTEKFFDSDIRFYLSVKVINSSINFKDCLEYNPIRSVSEANADRFNTVFGDAFISGFLEGGELNACVMIKVLNQAKKKDIMAEAQVALTKGIELDGKGNIALARKNLQMNTETSINVRWRGGGSIKSYDEAWTIDSLTAAATRFPYLVSQFPQRIYALLTPYAKLRSFLKLKPAKLSPLKYENAALYANMLMDAFLEYKNLRQRVASDIRTVQDGVKRFKAETPVEGTQGQFLSESLKAAKLNKYEASLEGLDQARIEIRNQMNAIVREVDAITKKPEIATQPRPNVYVGPASFQTLIPVVEYKIRKIRGTPLSNELINKDVEVDKAIEAKNDAPQVHLFDQSQTTLPLSELEQIKVADLERDDPDLAEVTRVTPPVGSISTGTMFCTIDLGLQEPVITEISVGQAAGVLRALSITYSNGLTTNFGDDIDAYQPLAPDIKVAAEDAKVLYTLDHLNASEMITSAAIQVDAIGDEKTISVVGLSLTTNKGRYLSALSTVKRIKGHIKIHNFEKPITDGYISGFWGRENSFENAADGSSDGETTDSSSESGNEAEPVEAGTAESDAKPLSGLGITRLGLVWTQAVVRDTLFDEELAIECRTSSQLLTEDITHLDFGQKYPEPPQLIRGIRTLSLDSSVPTILDSSVNIGTERLVHTVENMASCSSASQWMILPELEDVHIQTGEVTIQTEGFECIETVPFELPFDEDSTPDVICWVIGFEGESGWVDLRVGINNGDVQTTSTSFELKVSNGAGSFDGSSTTKAPVKYKSVTVGWLAHTKITAPTESVFRSGSVQASIGPKGKDVATIKYETPFVSKPTKHFFALSAFRACESGEGKAWTTATKECTPSTLKLDIEAPPNSTFSGVWISSV</sequence>
<name>A0A8X7MUA5_9BASI</name>
<feature type="compositionally biased region" description="Low complexity" evidence="1">
    <location>
        <begin position="93"/>
        <end position="107"/>
    </location>
</feature>
<reference evidence="2" key="2">
    <citation type="journal article" date="2019" name="IMA Fungus">
        <title>Genome sequencing and comparison of five Tilletia species to identify candidate genes for the detection of regulated species infecting wheat.</title>
        <authorList>
            <person name="Nguyen H.D.T."/>
            <person name="Sultana T."/>
            <person name="Kesanakurti P."/>
            <person name="Hambleton S."/>
        </authorList>
    </citation>
    <scope>NUCLEOTIDE SEQUENCE</scope>
    <source>
        <strain evidence="2">DAOMC 236426</strain>
    </source>
</reference>
<feature type="compositionally biased region" description="Basic and acidic residues" evidence="1">
    <location>
        <begin position="128"/>
        <end position="156"/>
    </location>
</feature>
<dbReference type="InterPro" id="IPR036404">
    <property type="entry name" value="Jacalin-like_lectin_dom_sf"/>
</dbReference>
<feature type="compositionally biased region" description="Acidic residues" evidence="1">
    <location>
        <begin position="54"/>
        <end position="63"/>
    </location>
</feature>
<gene>
    <name evidence="2" type="ORF">A4X06_0g3307</name>
</gene>
<feature type="compositionally biased region" description="Low complexity" evidence="1">
    <location>
        <begin position="780"/>
        <end position="795"/>
    </location>
</feature>
<dbReference type="Proteomes" id="UP000077684">
    <property type="component" value="Unassembled WGS sequence"/>
</dbReference>
<dbReference type="SUPFAM" id="SSF51101">
    <property type="entry name" value="Mannose-binding lectins"/>
    <property type="match status" value="1"/>
</dbReference>
<evidence type="ECO:0000313" key="3">
    <source>
        <dbReference type="Proteomes" id="UP000077684"/>
    </source>
</evidence>
<comment type="caution">
    <text evidence="2">The sequence shown here is derived from an EMBL/GenBank/DDBJ whole genome shotgun (WGS) entry which is preliminary data.</text>
</comment>
<dbReference type="AlphaFoldDB" id="A0A8X7MUA5"/>
<reference evidence="2" key="1">
    <citation type="submission" date="2016-04" db="EMBL/GenBank/DDBJ databases">
        <authorList>
            <person name="Nguyen H.D."/>
            <person name="Samba Siva P."/>
            <person name="Cullis J."/>
            <person name="Levesque C.A."/>
            <person name="Hambleton S."/>
        </authorList>
    </citation>
    <scope>NUCLEOTIDE SEQUENCE</scope>
    <source>
        <strain evidence="2">DAOMC 236426</strain>
    </source>
</reference>
<dbReference type="EMBL" id="LWDE02000293">
    <property type="protein sequence ID" value="KAE8249281.1"/>
    <property type="molecule type" value="Genomic_DNA"/>
</dbReference>
<proteinExistence type="predicted"/>
<evidence type="ECO:0000313" key="2">
    <source>
        <dbReference type="EMBL" id="KAE8249281.1"/>
    </source>
</evidence>
<organism evidence="2 3">
    <name type="scientific">Tilletia controversa</name>
    <name type="common">dwarf bunt fungus</name>
    <dbReference type="NCBI Taxonomy" id="13291"/>
    <lineage>
        <taxon>Eukaryota</taxon>
        <taxon>Fungi</taxon>
        <taxon>Dikarya</taxon>
        <taxon>Basidiomycota</taxon>
        <taxon>Ustilaginomycotina</taxon>
        <taxon>Exobasidiomycetes</taxon>
        <taxon>Tilletiales</taxon>
        <taxon>Tilletiaceae</taxon>
        <taxon>Tilletia</taxon>
    </lineage>
</organism>
<accession>A0A8X7MUA5</accession>
<evidence type="ECO:0000256" key="1">
    <source>
        <dbReference type="SAM" id="MobiDB-lite"/>
    </source>
</evidence>
<feature type="region of interest" description="Disordered" evidence="1">
    <location>
        <begin position="24"/>
        <end position="156"/>
    </location>
</feature>
<protein>
    <recommendedName>
        <fullName evidence="4">H-type lectin domain-containing protein</fullName>
    </recommendedName>
</protein>
<feature type="compositionally biased region" description="Basic and acidic residues" evidence="1">
    <location>
        <begin position="64"/>
        <end position="80"/>
    </location>
</feature>